<comment type="caution">
    <text evidence="4">The sequence shown here is derived from an EMBL/GenBank/DDBJ whole genome shotgun (WGS) entry which is preliminary data.</text>
</comment>
<evidence type="ECO:0000313" key="4">
    <source>
        <dbReference type="EMBL" id="PJF47693.1"/>
    </source>
</evidence>
<dbReference type="EMBL" id="PGTN01000038">
    <property type="protein sequence ID" value="PJF47693.1"/>
    <property type="molecule type" value="Genomic_DNA"/>
</dbReference>
<protein>
    <recommendedName>
        <fullName evidence="3">SH3b domain-containing protein</fullName>
    </recommendedName>
</protein>
<feature type="domain" description="SH3b" evidence="3">
    <location>
        <begin position="416"/>
        <end position="482"/>
    </location>
</feature>
<dbReference type="InterPro" id="IPR018911">
    <property type="entry name" value="Gmad2_Ig-like_dom"/>
</dbReference>
<evidence type="ECO:0000256" key="2">
    <source>
        <dbReference type="SAM" id="SignalP"/>
    </source>
</evidence>
<keyword evidence="2" id="KW-0732">Signal</keyword>
<organism evidence="4 5">
    <name type="scientific">Candidatus Thermofonsia Clade 3 bacterium</name>
    <dbReference type="NCBI Taxonomy" id="2364212"/>
    <lineage>
        <taxon>Bacteria</taxon>
        <taxon>Bacillati</taxon>
        <taxon>Chloroflexota</taxon>
        <taxon>Candidatus Thermofontia</taxon>
        <taxon>Candidatus Thermofonsia Clade 3</taxon>
    </lineage>
</organism>
<sequence length="491" mass="52980">MRPRQRRRGCSWRLVVALIFVPACATTNASAPPGHPSPPAAAGAPATPQPAAQPTATPTSAGPLAALLILPTETPAPPRQKIVIESPARGATVLSPFRLSGSVALTPMDKTLRYRLTDAFGNVVGDGEIAVEGVPGGAGVFSATVAYAMSPASPLRIEVAAADGAAEQTAQIPMLTVNLPQGVRLAINGIATQLRADAVPRKPNIRFPIDWNGWPRHLRLLFDEDQPGAGFDPRQRQILILPLEDYHKLFRGAEAESFGQAIRSFQALLAERPSQLKQDPMLLPASDLSQAMRAQVRYLEFDGGSGMRFLTHLTQELRPLTASSLIYTFQGLTYDGRYYIAAYFPVTTTVLPATPAELPQSERDEFKRDYFAYAEGIAQKLDAQPASFTPALAALDAMIASLQIDGDMLSQGLQSADVPIGQATELLNIRSGPGTRFRIIGQLAPGEQVELLTRNTEASWLRIRSESGVVGWVSRDYVDTAFDIRQLPTQP</sequence>
<dbReference type="PROSITE" id="PS51781">
    <property type="entry name" value="SH3B"/>
    <property type="match status" value="1"/>
</dbReference>
<feature type="region of interest" description="Disordered" evidence="1">
    <location>
        <begin position="29"/>
        <end position="58"/>
    </location>
</feature>
<accession>A0A2M8QD13</accession>
<reference evidence="4 5" key="1">
    <citation type="submission" date="2017-11" db="EMBL/GenBank/DDBJ databases">
        <title>Evolution of Phototrophy in the Chloroflexi Phylum Driven by Horizontal Gene Transfer.</title>
        <authorList>
            <person name="Ward L.M."/>
            <person name="Hemp J."/>
            <person name="Shih P.M."/>
            <person name="Mcglynn S.E."/>
            <person name="Fischer W."/>
        </authorList>
    </citation>
    <scope>NUCLEOTIDE SEQUENCE [LARGE SCALE GENOMIC DNA]</scope>
    <source>
        <strain evidence="4">JP3_7</strain>
    </source>
</reference>
<dbReference type="Pfam" id="PF10648">
    <property type="entry name" value="Gmad2"/>
    <property type="match status" value="1"/>
</dbReference>
<feature type="chain" id="PRO_5014922148" description="SH3b domain-containing protein" evidence="2">
    <location>
        <begin position="26"/>
        <end position="491"/>
    </location>
</feature>
<evidence type="ECO:0000313" key="5">
    <source>
        <dbReference type="Proteomes" id="UP000230790"/>
    </source>
</evidence>
<gene>
    <name evidence="4" type="ORF">CUN48_07415</name>
</gene>
<evidence type="ECO:0000259" key="3">
    <source>
        <dbReference type="PROSITE" id="PS51781"/>
    </source>
</evidence>
<evidence type="ECO:0000256" key="1">
    <source>
        <dbReference type="SAM" id="MobiDB-lite"/>
    </source>
</evidence>
<dbReference type="AlphaFoldDB" id="A0A2M8QD13"/>
<feature type="compositionally biased region" description="Low complexity" evidence="1">
    <location>
        <begin position="40"/>
        <end position="58"/>
    </location>
</feature>
<feature type="signal peptide" evidence="2">
    <location>
        <begin position="1"/>
        <end position="25"/>
    </location>
</feature>
<dbReference type="Gene3D" id="2.30.30.40">
    <property type="entry name" value="SH3 Domains"/>
    <property type="match status" value="1"/>
</dbReference>
<dbReference type="SMART" id="SM00287">
    <property type="entry name" value="SH3b"/>
    <property type="match status" value="1"/>
</dbReference>
<name>A0A2M8QD13_9CHLR</name>
<dbReference type="Proteomes" id="UP000230790">
    <property type="component" value="Unassembled WGS sequence"/>
</dbReference>
<proteinExistence type="predicted"/>
<dbReference type="Pfam" id="PF08239">
    <property type="entry name" value="SH3_3"/>
    <property type="match status" value="1"/>
</dbReference>
<dbReference type="InterPro" id="IPR003646">
    <property type="entry name" value="SH3-like_bac-type"/>
</dbReference>